<protein>
    <submittedName>
        <fullName evidence="2">Uncharacterized protein</fullName>
    </submittedName>
</protein>
<name>A0A316Z3U2_9BASI</name>
<evidence type="ECO:0000313" key="3">
    <source>
        <dbReference type="Proteomes" id="UP000245946"/>
    </source>
</evidence>
<dbReference type="AlphaFoldDB" id="A0A316Z3U2"/>
<evidence type="ECO:0000313" key="2">
    <source>
        <dbReference type="EMBL" id="PWN96457.1"/>
    </source>
</evidence>
<dbReference type="GeneID" id="37270521"/>
<organism evidence="2 3">
    <name type="scientific">Tilletiopsis washingtonensis</name>
    <dbReference type="NCBI Taxonomy" id="58919"/>
    <lineage>
        <taxon>Eukaryota</taxon>
        <taxon>Fungi</taxon>
        <taxon>Dikarya</taxon>
        <taxon>Basidiomycota</taxon>
        <taxon>Ustilaginomycotina</taxon>
        <taxon>Exobasidiomycetes</taxon>
        <taxon>Entylomatales</taxon>
        <taxon>Entylomatales incertae sedis</taxon>
        <taxon>Tilletiopsis</taxon>
    </lineage>
</organism>
<dbReference type="EMBL" id="KZ819299">
    <property type="protein sequence ID" value="PWN96457.1"/>
    <property type="molecule type" value="Genomic_DNA"/>
</dbReference>
<evidence type="ECO:0000256" key="1">
    <source>
        <dbReference type="SAM" id="MobiDB-lite"/>
    </source>
</evidence>
<reference evidence="2 3" key="1">
    <citation type="journal article" date="2018" name="Mol. Biol. Evol.">
        <title>Broad Genomic Sampling Reveals a Smut Pathogenic Ancestry of the Fungal Clade Ustilaginomycotina.</title>
        <authorList>
            <person name="Kijpornyongpan T."/>
            <person name="Mondo S.J."/>
            <person name="Barry K."/>
            <person name="Sandor L."/>
            <person name="Lee J."/>
            <person name="Lipzen A."/>
            <person name="Pangilinan J."/>
            <person name="LaButti K."/>
            <person name="Hainaut M."/>
            <person name="Henrissat B."/>
            <person name="Grigoriev I.V."/>
            <person name="Spatafora J.W."/>
            <person name="Aime M.C."/>
        </authorList>
    </citation>
    <scope>NUCLEOTIDE SEQUENCE [LARGE SCALE GENOMIC DNA]</scope>
    <source>
        <strain evidence="2 3">MCA 4186</strain>
    </source>
</reference>
<dbReference type="Proteomes" id="UP000245946">
    <property type="component" value="Unassembled WGS sequence"/>
</dbReference>
<feature type="region of interest" description="Disordered" evidence="1">
    <location>
        <begin position="1"/>
        <end position="94"/>
    </location>
</feature>
<proteinExistence type="predicted"/>
<keyword evidence="3" id="KW-1185">Reference proteome</keyword>
<accession>A0A316Z3U2</accession>
<gene>
    <name evidence="2" type="ORF">FA09DRAFT_331329</name>
</gene>
<sequence>MAPIRDESDSGSEYSPGGKSSAKQTKRERDDSSDSECAPAKRSVKQGSPSKSPSPKKPRNVGAARKAGFNTGPWSAEEGACDDEMRRKGTMRRQ</sequence>
<dbReference type="RefSeq" id="XP_025596736.1">
    <property type="nucleotide sequence ID" value="XM_025742977.1"/>
</dbReference>